<dbReference type="CDD" id="cd02181">
    <property type="entry name" value="GH16_fungal_Lam16A_glucanase"/>
    <property type="match status" value="1"/>
</dbReference>
<dbReference type="InterPro" id="IPR013320">
    <property type="entry name" value="ConA-like_dom_sf"/>
</dbReference>
<dbReference type="Proteomes" id="UP000305948">
    <property type="component" value="Unassembled WGS sequence"/>
</dbReference>
<proteinExistence type="predicted"/>
<dbReference type="Pfam" id="PF26113">
    <property type="entry name" value="GH16_XgeA"/>
    <property type="match status" value="1"/>
</dbReference>
<dbReference type="InterPro" id="IPR050546">
    <property type="entry name" value="Glycosyl_Hydrlase_16"/>
</dbReference>
<dbReference type="SUPFAM" id="SSF49899">
    <property type="entry name" value="Concanavalin A-like lectins/glucanases"/>
    <property type="match status" value="1"/>
</dbReference>
<protein>
    <submittedName>
        <fullName evidence="3">Endo-beta-glucanase</fullName>
    </submittedName>
</protein>
<dbReference type="PANTHER" id="PTHR10963">
    <property type="entry name" value="GLYCOSYL HYDROLASE-RELATED"/>
    <property type="match status" value="1"/>
</dbReference>
<organism evidence="3 4">
    <name type="scientific">Heliocybe sulcata</name>
    <dbReference type="NCBI Taxonomy" id="5364"/>
    <lineage>
        <taxon>Eukaryota</taxon>
        <taxon>Fungi</taxon>
        <taxon>Dikarya</taxon>
        <taxon>Basidiomycota</taxon>
        <taxon>Agaricomycotina</taxon>
        <taxon>Agaricomycetes</taxon>
        <taxon>Gloeophyllales</taxon>
        <taxon>Gloeophyllaceae</taxon>
        <taxon>Heliocybe</taxon>
    </lineage>
</organism>
<dbReference type="EMBL" id="ML213510">
    <property type="protein sequence ID" value="TFK51707.1"/>
    <property type="molecule type" value="Genomic_DNA"/>
</dbReference>
<dbReference type="PANTHER" id="PTHR10963:SF24">
    <property type="entry name" value="GLYCOSIDASE C21B10.07-RELATED"/>
    <property type="match status" value="1"/>
</dbReference>
<sequence>MQRPASAVAYCLTLFLLARTASSATYSISDTIVGSGFNSAFSYQAISDPTNGRVNYVNQATAQADNLTYASGNTFILRADHTTTLSSSGPGRNSVRLQSNAQYTTHVAVFDIRHMPQGCGTWPAVWEVGANWPNEGETDILEGVNDQGPDQVTLHTSSDCSMPSSRAMIGYLISAVLDTCAHANNDSVPRTSTGNDCSTADTNNAGCGVRSNDGSSYGPAFNNDGGGWYAIERTSSSITVWFWSRNSGSVPSDVRNGASSGTPTAYFPDTDCDFASHFGPHNIIINLTFCGDWAGSAYSADGCPGTCTDYVNNNPSAFANAYFDFAGIRVYE</sequence>
<reference evidence="3 4" key="1">
    <citation type="journal article" date="2019" name="Nat. Ecol. Evol.">
        <title>Megaphylogeny resolves global patterns of mushroom evolution.</title>
        <authorList>
            <person name="Varga T."/>
            <person name="Krizsan K."/>
            <person name="Foldi C."/>
            <person name="Dima B."/>
            <person name="Sanchez-Garcia M."/>
            <person name="Sanchez-Ramirez S."/>
            <person name="Szollosi G.J."/>
            <person name="Szarkandi J.G."/>
            <person name="Papp V."/>
            <person name="Albert L."/>
            <person name="Andreopoulos W."/>
            <person name="Angelini C."/>
            <person name="Antonin V."/>
            <person name="Barry K.W."/>
            <person name="Bougher N.L."/>
            <person name="Buchanan P."/>
            <person name="Buyck B."/>
            <person name="Bense V."/>
            <person name="Catcheside P."/>
            <person name="Chovatia M."/>
            <person name="Cooper J."/>
            <person name="Damon W."/>
            <person name="Desjardin D."/>
            <person name="Finy P."/>
            <person name="Geml J."/>
            <person name="Haridas S."/>
            <person name="Hughes K."/>
            <person name="Justo A."/>
            <person name="Karasinski D."/>
            <person name="Kautmanova I."/>
            <person name="Kiss B."/>
            <person name="Kocsube S."/>
            <person name="Kotiranta H."/>
            <person name="LaButti K.M."/>
            <person name="Lechner B.E."/>
            <person name="Liimatainen K."/>
            <person name="Lipzen A."/>
            <person name="Lukacs Z."/>
            <person name="Mihaltcheva S."/>
            <person name="Morgado L.N."/>
            <person name="Niskanen T."/>
            <person name="Noordeloos M.E."/>
            <person name="Ohm R.A."/>
            <person name="Ortiz-Santana B."/>
            <person name="Ovrebo C."/>
            <person name="Racz N."/>
            <person name="Riley R."/>
            <person name="Savchenko A."/>
            <person name="Shiryaev A."/>
            <person name="Soop K."/>
            <person name="Spirin V."/>
            <person name="Szebenyi C."/>
            <person name="Tomsovsky M."/>
            <person name="Tulloss R.E."/>
            <person name="Uehling J."/>
            <person name="Grigoriev I.V."/>
            <person name="Vagvolgyi C."/>
            <person name="Papp T."/>
            <person name="Martin F.M."/>
            <person name="Miettinen O."/>
            <person name="Hibbett D.S."/>
            <person name="Nagy L.G."/>
        </authorList>
    </citation>
    <scope>NUCLEOTIDE SEQUENCE [LARGE SCALE GENOMIC DNA]</scope>
    <source>
        <strain evidence="3 4">OMC1185</strain>
    </source>
</reference>
<keyword evidence="1" id="KW-0732">Signal</keyword>
<dbReference type="InterPro" id="IPR000757">
    <property type="entry name" value="Beta-glucanase-like"/>
</dbReference>
<dbReference type="GO" id="GO:0004553">
    <property type="term" value="F:hydrolase activity, hydrolyzing O-glycosyl compounds"/>
    <property type="evidence" value="ECO:0007669"/>
    <property type="project" value="InterPro"/>
</dbReference>
<accession>A0A5C3N341</accession>
<dbReference type="GO" id="GO:0009251">
    <property type="term" value="P:glucan catabolic process"/>
    <property type="evidence" value="ECO:0007669"/>
    <property type="project" value="TreeGrafter"/>
</dbReference>
<dbReference type="Gene3D" id="2.60.120.200">
    <property type="match status" value="1"/>
</dbReference>
<evidence type="ECO:0000259" key="2">
    <source>
        <dbReference type="PROSITE" id="PS51762"/>
    </source>
</evidence>
<evidence type="ECO:0000313" key="3">
    <source>
        <dbReference type="EMBL" id="TFK51707.1"/>
    </source>
</evidence>
<gene>
    <name evidence="3" type="ORF">OE88DRAFT_1734750</name>
</gene>
<feature type="domain" description="GH16" evidence="2">
    <location>
        <begin position="19"/>
        <end position="302"/>
    </location>
</feature>
<feature type="chain" id="PRO_5023086259" evidence="1">
    <location>
        <begin position="24"/>
        <end position="332"/>
    </location>
</feature>
<evidence type="ECO:0000313" key="4">
    <source>
        <dbReference type="Proteomes" id="UP000305948"/>
    </source>
</evidence>
<dbReference type="PROSITE" id="PS51762">
    <property type="entry name" value="GH16_2"/>
    <property type="match status" value="1"/>
</dbReference>
<name>A0A5C3N341_9AGAM</name>
<evidence type="ECO:0000256" key="1">
    <source>
        <dbReference type="SAM" id="SignalP"/>
    </source>
</evidence>
<feature type="signal peptide" evidence="1">
    <location>
        <begin position="1"/>
        <end position="23"/>
    </location>
</feature>
<keyword evidence="4" id="KW-1185">Reference proteome</keyword>
<dbReference type="OrthoDB" id="192832at2759"/>
<dbReference type="AlphaFoldDB" id="A0A5C3N341"/>
<dbReference type="STRING" id="5364.A0A5C3N341"/>